<evidence type="ECO:0000313" key="2">
    <source>
        <dbReference type="EMBL" id="SDG46442.1"/>
    </source>
</evidence>
<dbReference type="Pfam" id="PF13585">
    <property type="entry name" value="CHU_C"/>
    <property type="match status" value="1"/>
</dbReference>
<sequence length="1229" mass="136421">MRNLIVLITLIYSQFLYSQTCSNVTATDIFGNTSTQLSCGTGACIGLTVNNIPATFLTTSYQVEPQNYAPAIPFNQGTPLNADTDDTFSDIIPLPFNFCFYGETYDKLVVSTNGFITFDTKQAGLASNPNILEANPSALLPKNSIFGVMQDLIFSKTGEGDIYYSVMGTAPCRKFVISFYKARITGCTDTSTFQIVLSEFSNEIDVIVENKPLPCGTAKFKESLIGIMNAEGNDGLSPSGRNAVVWQSGNEGWKFRPAGAEVQPNIVWKNSSGQIVGNTATIDACPTKNEKYTVTLDYLVCTKSFTMSDDIDVTYGQSGGSAPVINSPVSFSYTLCDNNADNTELFNWNTMVTPLITTDPTVNVRYYNTLSAAEQGGAGISNIKGGRYTVYARVTNQSGCYTIGIINMNITFLEKIEATDIKKLYCFDGKEDFAVDLNTLYPEMLITPISKITKVSFYVTQTDATIPNEAASVPPNQILTKDGNLVVYTYFVRFENADGCFTVKKITIELRNPFTASNQNICDFRNDGVENVILNSLNSAVAAGQPVKVSYFPDPALANANTGAITTYQLDNSSGSSVIYVRLDMAADNGNCFRVYPVSLTLVASPILTKDFLAADLGLMCDNNNDGSEPVDLTQFQKEIYSGTEQFNYTYYQSYNSNTGVLGNRIADPKAFKISQDTDVYVRVAKGACFAVAKIALNFSFLPAVILQSGIISKCDKGYDYGETYDLNDAIEKMYLPTQNTDVITDIEITYHATQEDANEGVLKINNLQTTYYNTVTYWARFQSKNSQCFSVAPIVLKTYFPPKAIPSTIKVCDSNIDGTPEVNLLLPEFTENMVSETAPENNFRFYLTLADVAADRPIQDPERFSHKPFPSRIYVLVENIAGCFTLPSTIDFILGTALSVDNDTFTLEQCDDANDGKETIDITQFQDQIYKPTAIYSYYPTLNDLNADTNKITTPSAYQYDNRLHPPVIFVKVEETGSGACPALVKINIRLKKAPVFELEDYYFCPGVGIRIEPDLSFLDPREYIWKNPAGEIISKEKYIDNIKTEGIYSLTIQSGNTCSHTDYFEVKPYELPVITQLIGLSFTSYQVIATGSRKIVYSIDGTNWQDSNVFENLPPGLVTFYVRYEDSECLGDSKDGLSVKVMNVITPNEDNLNDRWSFRNLDVFKNVPSNLKIYDRNGVLVYEQESTESFIWDGKFNGRSLPTASYWYIMVLPDRTVTGWILLKNRN</sequence>
<dbReference type="RefSeq" id="WP_089874635.1">
    <property type="nucleotide sequence ID" value="NZ_FNBH01000004.1"/>
</dbReference>
<evidence type="ECO:0000256" key="1">
    <source>
        <dbReference type="SAM" id="SignalP"/>
    </source>
</evidence>
<keyword evidence="3" id="KW-1185">Reference proteome</keyword>
<dbReference type="OrthoDB" id="9765926at2"/>
<dbReference type="InterPro" id="IPR026341">
    <property type="entry name" value="T9SS_type_B"/>
</dbReference>
<accession>A0A1G7UFU7</accession>
<dbReference type="STRING" id="454006.SAMN05421825_3427"/>
<protein>
    <submittedName>
        <fullName evidence="2">Gliding motility-associated C-terminal domain-containing protein</fullName>
    </submittedName>
</protein>
<dbReference type="AlphaFoldDB" id="A0A1G7UFU7"/>
<feature type="signal peptide" evidence="1">
    <location>
        <begin position="1"/>
        <end position="18"/>
    </location>
</feature>
<reference evidence="3" key="1">
    <citation type="submission" date="2016-10" db="EMBL/GenBank/DDBJ databases">
        <authorList>
            <person name="Varghese N."/>
            <person name="Submissions S."/>
        </authorList>
    </citation>
    <scope>NUCLEOTIDE SEQUENCE [LARGE SCALE GENOMIC DNA]</scope>
    <source>
        <strain evidence="3">DSM 19684</strain>
    </source>
</reference>
<evidence type="ECO:0000313" key="3">
    <source>
        <dbReference type="Proteomes" id="UP000199203"/>
    </source>
</evidence>
<name>A0A1G7UFU7_9FLAO</name>
<gene>
    <name evidence="2" type="ORF">SAMN05421825_3427</name>
</gene>
<proteinExistence type="predicted"/>
<dbReference type="NCBIfam" id="TIGR04131">
    <property type="entry name" value="Bac_Flav_CTERM"/>
    <property type="match status" value="1"/>
</dbReference>
<feature type="chain" id="PRO_5011597436" evidence="1">
    <location>
        <begin position="19"/>
        <end position="1229"/>
    </location>
</feature>
<organism evidence="2 3">
    <name type="scientific">Epilithonimonas hungarica</name>
    <dbReference type="NCBI Taxonomy" id="454006"/>
    <lineage>
        <taxon>Bacteria</taxon>
        <taxon>Pseudomonadati</taxon>
        <taxon>Bacteroidota</taxon>
        <taxon>Flavobacteriia</taxon>
        <taxon>Flavobacteriales</taxon>
        <taxon>Weeksellaceae</taxon>
        <taxon>Chryseobacterium group</taxon>
        <taxon>Epilithonimonas</taxon>
    </lineage>
</organism>
<dbReference type="Proteomes" id="UP000199203">
    <property type="component" value="Unassembled WGS sequence"/>
</dbReference>
<dbReference type="EMBL" id="FNBH01000004">
    <property type="protein sequence ID" value="SDG46442.1"/>
    <property type="molecule type" value="Genomic_DNA"/>
</dbReference>
<keyword evidence="1" id="KW-0732">Signal</keyword>